<dbReference type="EMBL" id="BLXT01005762">
    <property type="protein sequence ID" value="GFO25531.1"/>
    <property type="molecule type" value="Genomic_DNA"/>
</dbReference>
<evidence type="ECO:0000313" key="1">
    <source>
        <dbReference type="EMBL" id="GFO25531.1"/>
    </source>
</evidence>
<evidence type="ECO:0000313" key="2">
    <source>
        <dbReference type="Proteomes" id="UP000735302"/>
    </source>
</evidence>
<reference evidence="1 2" key="1">
    <citation type="journal article" date="2021" name="Elife">
        <title>Chloroplast acquisition without the gene transfer in kleptoplastic sea slugs, Plakobranchus ocellatus.</title>
        <authorList>
            <person name="Maeda T."/>
            <person name="Takahashi S."/>
            <person name="Yoshida T."/>
            <person name="Shimamura S."/>
            <person name="Takaki Y."/>
            <person name="Nagai Y."/>
            <person name="Toyoda A."/>
            <person name="Suzuki Y."/>
            <person name="Arimoto A."/>
            <person name="Ishii H."/>
            <person name="Satoh N."/>
            <person name="Nishiyama T."/>
            <person name="Hasebe M."/>
            <person name="Maruyama T."/>
            <person name="Minagawa J."/>
            <person name="Obokata J."/>
            <person name="Shigenobu S."/>
        </authorList>
    </citation>
    <scope>NUCLEOTIDE SEQUENCE [LARGE SCALE GENOMIC DNA]</scope>
</reference>
<comment type="caution">
    <text evidence="1">The sequence shown here is derived from an EMBL/GenBank/DDBJ whole genome shotgun (WGS) entry which is preliminary data.</text>
</comment>
<organism evidence="1 2">
    <name type="scientific">Plakobranchus ocellatus</name>
    <dbReference type="NCBI Taxonomy" id="259542"/>
    <lineage>
        <taxon>Eukaryota</taxon>
        <taxon>Metazoa</taxon>
        <taxon>Spiralia</taxon>
        <taxon>Lophotrochozoa</taxon>
        <taxon>Mollusca</taxon>
        <taxon>Gastropoda</taxon>
        <taxon>Heterobranchia</taxon>
        <taxon>Euthyneura</taxon>
        <taxon>Panpulmonata</taxon>
        <taxon>Sacoglossa</taxon>
        <taxon>Placobranchoidea</taxon>
        <taxon>Plakobranchidae</taxon>
        <taxon>Plakobranchus</taxon>
    </lineage>
</organism>
<dbReference type="AlphaFoldDB" id="A0AAV4C2C4"/>
<proteinExistence type="predicted"/>
<dbReference type="Proteomes" id="UP000735302">
    <property type="component" value="Unassembled WGS sequence"/>
</dbReference>
<accession>A0AAV4C2C4</accession>
<protein>
    <submittedName>
        <fullName evidence="1">Uncharacterized protein</fullName>
    </submittedName>
</protein>
<name>A0AAV4C2C4_9GAST</name>
<gene>
    <name evidence="1" type="ORF">PoB_005203600</name>
</gene>
<sequence length="122" mass="13496">MNKNLRPEISAKQLGFVPDKGTRDNGGWWRFAAECAKKASGKVIMSRGFTRTGPMGRESECMGVRACPAFFSDELDKTVLSLITAQVVPLTFCLLVSGRCKGTWLDELQLRSASSRRPRPSK</sequence>
<keyword evidence="2" id="KW-1185">Reference proteome</keyword>